<evidence type="ECO:0000259" key="3">
    <source>
        <dbReference type="Pfam" id="PF00229"/>
    </source>
</evidence>
<dbReference type="Pfam" id="PF00229">
    <property type="entry name" value="TNF"/>
    <property type="match status" value="1"/>
</dbReference>
<comment type="similarity">
    <text evidence="1">Belongs to the tumor necrosis factor family.</text>
</comment>
<evidence type="ECO:0000313" key="4">
    <source>
        <dbReference type="EMBL" id="KAI2664670.1"/>
    </source>
</evidence>
<dbReference type="SUPFAM" id="SSF49842">
    <property type="entry name" value="TNF-like"/>
    <property type="match status" value="1"/>
</dbReference>
<keyword evidence="2" id="KW-1133">Transmembrane helix</keyword>
<reference evidence="4 5" key="1">
    <citation type="submission" date="2022-01" db="EMBL/GenBank/DDBJ databases">
        <title>A high-quality chromosome-level genome assembly of rohu carp, Labeo rohita.</title>
        <authorList>
            <person name="Arick M.A. II"/>
            <person name="Hsu C.-Y."/>
            <person name="Magbanua Z."/>
            <person name="Pechanova O."/>
            <person name="Grover C."/>
            <person name="Miller E."/>
            <person name="Thrash A."/>
            <person name="Ezzel L."/>
            <person name="Alam S."/>
            <person name="Benzie J."/>
            <person name="Hamilton M."/>
            <person name="Karsi A."/>
            <person name="Lawrence M.L."/>
            <person name="Peterson D.G."/>
        </authorList>
    </citation>
    <scope>NUCLEOTIDE SEQUENCE [LARGE SCALE GENOMIC DNA]</scope>
    <source>
        <strain evidence="5">BAU-BD-2019</strain>
        <tissue evidence="4">Blood</tissue>
    </source>
</reference>
<name>A0ABQ8MP92_LABRO</name>
<protein>
    <submittedName>
        <fullName evidence="4">WD repeat-containing protein 41</fullName>
    </submittedName>
</protein>
<sequence length="231" mass="26334">MAQAEMFEFGVEQGQMLQVLLRHCQTMKRQETRLRLATAMLLAMFVATLVWLQFHQQNTTEAFSGAHPGALTTDESTIGHTVNLEPFGQIDACSEQQPIKWFNKNHGSDSQHFKLENQTVLYIVTKGLYLINLRISYRIAHGQCEAITDHLTLVVNVTQQHRNYKGEREIISAKESMICTEYWLQSITLNKAIMLEAGTSLRVRINQKSCKFVNWFSNSHLDVTSLALAAF</sequence>
<proteinExistence type="inferred from homology"/>
<dbReference type="Gene3D" id="2.60.120.40">
    <property type="match status" value="1"/>
</dbReference>
<comment type="caution">
    <text evidence="4">The sequence shown here is derived from an EMBL/GenBank/DDBJ whole genome shotgun (WGS) entry which is preliminary data.</text>
</comment>
<keyword evidence="2" id="KW-0812">Transmembrane</keyword>
<evidence type="ECO:0000256" key="1">
    <source>
        <dbReference type="ARBA" id="ARBA00008670"/>
    </source>
</evidence>
<dbReference type="InterPro" id="IPR008983">
    <property type="entry name" value="Tumour_necrosis_fac-like_dom"/>
</dbReference>
<evidence type="ECO:0000256" key="2">
    <source>
        <dbReference type="SAM" id="Phobius"/>
    </source>
</evidence>
<dbReference type="InterPro" id="IPR006052">
    <property type="entry name" value="TNF_dom"/>
</dbReference>
<dbReference type="Proteomes" id="UP000830375">
    <property type="component" value="Unassembled WGS sequence"/>
</dbReference>
<keyword evidence="2" id="KW-0472">Membrane</keyword>
<organism evidence="4 5">
    <name type="scientific">Labeo rohita</name>
    <name type="common">Indian major carp</name>
    <name type="synonym">Cyprinus rohita</name>
    <dbReference type="NCBI Taxonomy" id="84645"/>
    <lineage>
        <taxon>Eukaryota</taxon>
        <taxon>Metazoa</taxon>
        <taxon>Chordata</taxon>
        <taxon>Craniata</taxon>
        <taxon>Vertebrata</taxon>
        <taxon>Euteleostomi</taxon>
        <taxon>Actinopterygii</taxon>
        <taxon>Neopterygii</taxon>
        <taxon>Teleostei</taxon>
        <taxon>Ostariophysi</taxon>
        <taxon>Cypriniformes</taxon>
        <taxon>Cyprinidae</taxon>
        <taxon>Labeoninae</taxon>
        <taxon>Labeonini</taxon>
        <taxon>Labeo</taxon>
    </lineage>
</organism>
<keyword evidence="5" id="KW-1185">Reference proteome</keyword>
<accession>A0ABQ8MP92</accession>
<feature type="transmembrane region" description="Helical" evidence="2">
    <location>
        <begin position="36"/>
        <end position="54"/>
    </location>
</feature>
<gene>
    <name evidence="4" type="ORF">H4Q32_002929</name>
</gene>
<feature type="domain" description="THD" evidence="3">
    <location>
        <begin position="101"/>
        <end position="209"/>
    </location>
</feature>
<dbReference type="EMBL" id="JACTAM010000005">
    <property type="protein sequence ID" value="KAI2664670.1"/>
    <property type="molecule type" value="Genomic_DNA"/>
</dbReference>
<evidence type="ECO:0000313" key="5">
    <source>
        <dbReference type="Proteomes" id="UP000830375"/>
    </source>
</evidence>